<dbReference type="GO" id="GO:0070897">
    <property type="term" value="P:transcription preinitiation complex assembly"/>
    <property type="evidence" value="ECO:0007669"/>
    <property type="project" value="InterPro"/>
</dbReference>
<accession>A0A6M3VZ44</accession>
<evidence type="ECO:0000259" key="5">
    <source>
        <dbReference type="Pfam" id="PF08271"/>
    </source>
</evidence>
<dbReference type="Pfam" id="PF00382">
    <property type="entry name" value="TFIIB"/>
    <property type="match status" value="1"/>
</dbReference>
<dbReference type="SUPFAM" id="SSF57783">
    <property type="entry name" value="Zinc beta-ribbon"/>
    <property type="match status" value="1"/>
</dbReference>
<evidence type="ECO:0000256" key="2">
    <source>
        <dbReference type="ARBA" id="ARBA00023015"/>
    </source>
</evidence>
<dbReference type="PANTHER" id="PTHR11618">
    <property type="entry name" value="TRANSCRIPTION INITIATION FACTOR IIB-RELATED"/>
    <property type="match status" value="1"/>
</dbReference>
<dbReference type="Proteomes" id="UP000502393">
    <property type="component" value="Segment"/>
</dbReference>
<organism evidence="6 7">
    <name type="scientific">Acidianus rod-shaped virus 3</name>
    <dbReference type="NCBI Taxonomy" id="2730617"/>
    <lineage>
        <taxon>Viruses</taxon>
        <taxon>Adnaviria</taxon>
        <taxon>Zilligvirae</taxon>
        <taxon>Taleaviricota</taxon>
        <taxon>Tokiviricetes</taxon>
        <taxon>Ligamenvirales</taxon>
        <taxon>Rudiviridae</taxon>
        <taxon>Hoswirudivirus</taxon>
        <taxon>Hoswirudivirus acidiani</taxon>
        <taxon>Hoswirudivirus ARV3</taxon>
    </lineage>
</organism>
<reference evidence="6 7" key="1">
    <citation type="journal article" date="2020" name="ISME J.">
        <title>New virus isolates from Italian hydrothermal environments underscore the biogeographic pattern in archaeal virus communities.</title>
        <authorList>
            <person name="Baquero D.P."/>
            <person name="Contursi P."/>
            <person name="Piochi M."/>
            <person name="Bartolucci S."/>
            <person name="Liu Y."/>
            <person name="Cvirkaite-Krupovic V."/>
            <person name="Prangishvili D."/>
            <person name="Krupovic M."/>
        </authorList>
    </citation>
    <scope>NUCLEOTIDE SEQUENCE [LARGE SCALE GENOMIC DNA]</scope>
    <source>
        <strain evidence="6">9</strain>
    </source>
</reference>
<dbReference type="PANTHER" id="PTHR11618:SF13">
    <property type="entry name" value="TRANSCRIPTION INITIATION FACTOR IIB"/>
    <property type="match status" value="1"/>
</dbReference>
<dbReference type="GO" id="GO:0097550">
    <property type="term" value="C:transcription preinitiation complex"/>
    <property type="evidence" value="ECO:0007669"/>
    <property type="project" value="TreeGrafter"/>
</dbReference>
<protein>
    <submittedName>
        <fullName evidence="6">Putative transcription initiation factor B</fullName>
    </submittedName>
</protein>
<dbReference type="InterPro" id="IPR013137">
    <property type="entry name" value="Znf_TFIIB"/>
</dbReference>
<dbReference type="SUPFAM" id="SSF47954">
    <property type="entry name" value="Cyclin-like"/>
    <property type="match status" value="2"/>
</dbReference>
<dbReference type="InterPro" id="IPR013150">
    <property type="entry name" value="TFIIB_cyclin"/>
</dbReference>
<sequence>MESEIICPSNKIIFDAERGEYICTETGEVIEDRVVDQGPEWKAYTQEDRDEKSRAKTIKPTLYTNSGFLPTTQPKPKKSTIGAIYPGDDRVLIQALKYLRTMAPKLDAPAFVEEEAGRLLQKVWKAKFLRHYGYEIVALACIYVAFRKFQIDISFEEYSRKVFDLTGILKSELKHVYFKVLKHLDEKIPVLATDVAIKECGQRLGLPIEIIQKAIELSQKIDISGRSRRIFAGAILYYVASNMKYPIYQYEIATKCNVTVIGLREQIKYVKKVLDEGRCYV</sequence>
<dbReference type="InterPro" id="IPR036915">
    <property type="entry name" value="Cyclin-like_sf"/>
</dbReference>
<proteinExistence type="predicted"/>
<keyword evidence="1" id="KW-0677">Repeat</keyword>
<keyword evidence="6" id="KW-0648">Protein biosynthesis</keyword>
<gene>
    <name evidence="6" type="ORF">ARV3_gp32</name>
</gene>
<dbReference type="GO" id="GO:0017025">
    <property type="term" value="F:TBP-class protein binding"/>
    <property type="evidence" value="ECO:0007669"/>
    <property type="project" value="InterPro"/>
</dbReference>
<dbReference type="CDD" id="cd00043">
    <property type="entry name" value="CYCLIN_SF"/>
    <property type="match status" value="2"/>
</dbReference>
<dbReference type="Gene3D" id="1.10.472.10">
    <property type="entry name" value="Cyclin-like"/>
    <property type="match status" value="2"/>
</dbReference>
<evidence type="ECO:0000256" key="3">
    <source>
        <dbReference type="ARBA" id="ARBA00023163"/>
    </source>
</evidence>
<dbReference type="InterPro" id="IPR000812">
    <property type="entry name" value="TFIIB"/>
</dbReference>
<evidence type="ECO:0000259" key="4">
    <source>
        <dbReference type="Pfam" id="PF00382"/>
    </source>
</evidence>
<dbReference type="PRINTS" id="PR00685">
    <property type="entry name" value="TIFACTORIIB"/>
</dbReference>
<feature type="domain" description="Transcription factor TFIIB cyclin-like" evidence="4">
    <location>
        <begin position="90"/>
        <end position="182"/>
    </location>
</feature>
<name>A0A6M3VZ44_9VIRU</name>
<feature type="domain" description="TFIIB-type" evidence="5">
    <location>
        <begin position="6"/>
        <end position="43"/>
    </location>
</feature>
<dbReference type="Gene3D" id="2.20.25.10">
    <property type="match status" value="1"/>
</dbReference>
<keyword evidence="6" id="KW-0396">Initiation factor</keyword>
<evidence type="ECO:0000256" key="1">
    <source>
        <dbReference type="ARBA" id="ARBA00022737"/>
    </source>
</evidence>
<evidence type="ECO:0000313" key="7">
    <source>
        <dbReference type="Proteomes" id="UP000502393"/>
    </source>
</evidence>
<dbReference type="EMBL" id="MN876842">
    <property type="protein sequence ID" value="QJF12345.1"/>
    <property type="molecule type" value="Genomic_DNA"/>
</dbReference>
<keyword evidence="3" id="KW-0804">Transcription</keyword>
<keyword evidence="7" id="KW-1185">Reference proteome</keyword>
<evidence type="ECO:0000313" key="6">
    <source>
        <dbReference type="EMBL" id="QJF12345.1"/>
    </source>
</evidence>
<keyword evidence="2" id="KW-0805">Transcription regulation</keyword>
<dbReference type="Pfam" id="PF08271">
    <property type="entry name" value="Zn_Ribbon_TF"/>
    <property type="match status" value="1"/>
</dbReference>